<protein>
    <submittedName>
        <fullName evidence="2">Uncharacterized protein</fullName>
    </submittedName>
</protein>
<evidence type="ECO:0000256" key="1">
    <source>
        <dbReference type="SAM" id="MobiDB-lite"/>
    </source>
</evidence>
<comment type="caution">
    <text evidence="2">The sequence shown here is derived from an EMBL/GenBank/DDBJ whole genome shotgun (WGS) entry which is preliminary data.</text>
</comment>
<reference evidence="2 3" key="1">
    <citation type="journal article" date="2019" name="Commun. Biol.">
        <title>The bagworm genome reveals a unique fibroin gene that provides high tensile strength.</title>
        <authorList>
            <person name="Kono N."/>
            <person name="Nakamura H."/>
            <person name="Ohtoshi R."/>
            <person name="Tomita M."/>
            <person name="Numata K."/>
            <person name="Arakawa K."/>
        </authorList>
    </citation>
    <scope>NUCLEOTIDE SEQUENCE [LARGE SCALE GENOMIC DNA]</scope>
</reference>
<feature type="compositionally biased region" description="Basic residues" evidence="1">
    <location>
        <begin position="84"/>
        <end position="100"/>
    </location>
</feature>
<evidence type="ECO:0000313" key="3">
    <source>
        <dbReference type="Proteomes" id="UP000299102"/>
    </source>
</evidence>
<name>A0A4C1WDM8_EUMVA</name>
<gene>
    <name evidence="2" type="ORF">EVAR_96508_1</name>
</gene>
<feature type="region of interest" description="Disordered" evidence="1">
    <location>
        <begin position="84"/>
        <end position="106"/>
    </location>
</feature>
<keyword evidence="3" id="KW-1185">Reference proteome</keyword>
<dbReference type="AlphaFoldDB" id="A0A4C1WDM8"/>
<dbReference type="Proteomes" id="UP000299102">
    <property type="component" value="Unassembled WGS sequence"/>
</dbReference>
<organism evidence="2 3">
    <name type="scientific">Eumeta variegata</name>
    <name type="common">Bagworm moth</name>
    <name type="synonym">Eumeta japonica</name>
    <dbReference type="NCBI Taxonomy" id="151549"/>
    <lineage>
        <taxon>Eukaryota</taxon>
        <taxon>Metazoa</taxon>
        <taxon>Ecdysozoa</taxon>
        <taxon>Arthropoda</taxon>
        <taxon>Hexapoda</taxon>
        <taxon>Insecta</taxon>
        <taxon>Pterygota</taxon>
        <taxon>Neoptera</taxon>
        <taxon>Endopterygota</taxon>
        <taxon>Lepidoptera</taxon>
        <taxon>Glossata</taxon>
        <taxon>Ditrysia</taxon>
        <taxon>Tineoidea</taxon>
        <taxon>Psychidae</taxon>
        <taxon>Oiketicinae</taxon>
        <taxon>Eumeta</taxon>
    </lineage>
</organism>
<evidence type="ECO:0000313" key="2">
    <source>
        <dbReference type="EMBL" id="GBP49201.1"/>
    </source>
</evidence>
<dbReference type="EMBL" id="BGZK01000540">
    <property type="protein sequence ID" value="GBP49201.1"/>
    <property type="molecule type" value="Genomic_DNA"/>
</dbReference>
<sequence length="128" mass="14435">MRRTGKKLKTVERIGICLPALNSKGLTNDYETKANEALAGCHVEFGSDGVASPPRQDRALSVGGLVHTRDRNWHLLLRRLSPKPLHRHRSPLRRCKKRRQTSQMSTSPYRFNMTLSTSATMSHLQATS</sequence>
<accession>A0A4C1WDM8</accession>
<proteinExistence type="predicted"/>